<keyword evidence="5" id="KW-0245">EGF-like domain</keyword>
<dbReference type="GO" id="GO:0005509">
    <property type="term" value="F:calcium ion binding"/>
    <property type="evidence" value="ECO:0007669"/>
    <property type="project" value="UniProtKB-UniRule"/>
</dbReference>
<dbReference type="Gene3D" id="6.10.250.2510">
    <property type="match status" value="1"/>
</dbReference>
<feature type="domain" description="Cadherin" evidence="15">
    <location>
        <begin position="173"/>
        <end position="315"/>
    </location>
</feature>
<dbReference type="GO" id="GO:0008013">
    <property type="term" value="F:beta-catenin binding"/>
    <property type="evidence" value="ECO:0007669"/>
    <property type="project" value="TreeGrafter"/>
</dbReference>
<keyword evidence="11" id="KW-0472">Membrane</keyword>
<keyword evidence="12" id="KW-1015">Disulfide bond</keyword>
<dbReference type="SUPFAM" id="SSF49313">
    <property type="entry name" value="Cadherin-like"/>
    <property type="match status" value="2"/>
</dbReference>
<evidence type="ECO:0000256" key="5">
    <source>
        <dbReference type="ARBA" id="ARBA00022536"/>
    </source>
</evidence>
<evidence type="ECO:0000256" key="14">
    <source>
        <dbReference type="SAM" id="SignalP"/>
    </source>
</evidence>
<evidence type="ECO:0000256" key="2">
    <source>
        <dbReference type="ARBA" id="ARBA00004496"/>
    </source>
</evidence>
<dbReference type="EMBL" id="JABDTM020015190">
    <property type="protein sequence ID" value="KAH0819219.1"/>
    <property type="molecule type" value="Genomic_DNA"/>
</dbReference>
<keyword evidence="6" id="KW-0812">Transmembrane</keyword>
<keyword evidence="4" id="KW-0963">Cytoplasm</keyword>
<reference evidence="16" key="2">
    <citation type="submission" date="2021-08" db="EMBL/GenBank/DDBJ databases">
        <authorList>
            <person name="Eriksson T."/>
        </authorList>
    </citation>
    <scope>NUCLEOTIDE SEQUENCE</scope>
    <source>
        <strain evidence="16">Stoneville</strain>
        <tissue evidence="16">Whole head</tissue>
    </source>
</reference>
<dbReference type="InterPro" id="IPR015919">
    <property type="entry name" value="Cadherin-like_sf"/>
</dbReference>
<sequence length="722" mass="80995">MKLFLCFHFLVLYTGSAQDNDGSLVTQSEIFDNSLDTQSQNQALLNDHNAHVQNHKPIFKDCETYNPEVKEEQDRGTPIIKVQADDPDKGAPIGERITYSIETSVETRVNFAINNETGEITTNVPFDRDEPGAKQKELYVTVRAANDGHPELADICTFKVTVTDIIDNLPSFDQLEYLAKVSEDLPENSEVLRVFAYDFDDGENSRLTYSFTSTDPKFEKESIKDIRRTFTSKTTENHQMKQLKENESDFERSLSSLTTNSNINDTSVAFELVKGKTIQTNKDQSFALSPSGPTSATITLARPLDYENVIEYQLTSKRKRKLMNQAAKRQQELKDPQLRDELAAAFYVRHPELAAAKANRDYTSSSKSATPSIPSTTWSKGVRHWSRSIELVIKPLIAINKNVSHIPIFDKCCESRKVSWKKFPVYSKSVFCLVVNDEIPELNGIELAEKTLEQMRPTVLILALNRMALHPKLLDTPTDSAQTSIHLASSIGQWRMVRWLIVAEELSRLAEVIHLESNRPTVVYDPSNYDKVITEVNSTAHKDTTFETRIADCVHHSERNITIGSVRLSNIALTAAKRQQELKDPQLRDDLAAARAVLKKKHSIMLLTVSKVYVRHPELAAAKANRDYVLKQVCEAVNTINDVVQGRTPQPASGPPSLEERLESIISGAVLMAGSSCTRDAVRQAFQDLLSEYMFNIGSNEKSDGLTRAIDNMGIGIIGKED</sequence>
<dbReference type="FunFam" id="2.60.40.60:FF:000058">
    <property type="entry name" value="FAT atypical cadherin 3"/>
    <property type="match status" value="1"/>
</dbReference>
<keyword evidence="10" id="KW-1133">Transmembrane helix</keyword>
<dbReference type="Gene3D" id="1.20.120.230">
    <property type="entry name" value="Alpha-catenin/vinculin-like"/>
    <property type="match status" value="2"/>
</dbReference>
<dbReference type="InterPro" id="IPR039808">
    <property type="entry name" value="Cadherin"/>
</dbReference>
<reference evidence="16" key="1">
    <citation type="journal article" date="2020" name="J Insects Food Feed">
        <title>The yellow mealworm (Tenebrio molitor) genome: a resource for the emerging insects as food and feed industry.</title>
        <authorList>
            <person name="Eriksson T."/>
            <person name="Andere A."/>
            <person name="Kelstrup H."/>
            <person name="Emery V."/>
            <person name="Picard C."/>
        </authorList>
    </citation>
    <scope>NUCLEOTIDE SEQUENCE</scope>
    <source>
        <strain evidence="16">Stoneville</strain>
        <tissue evidence="16">Whole head</tissue>
    </source>
</reference>
<dbReference type="PRINTS" id="PR00205">
    <property type="entry name" value="CADHERIN"/>
</dbReference>
<dbReference type="PROSITE" id="PS50268">
    <property type="entry name" value="CADHERIN_2"/>
    <property type="match status" value="2"/>
</dbReference>
<evidence type="ECO:0000259" key="15">
    <source>
        <dbReference type="PROSITE" id="PS50268"/>
    </source>
</evidence>
<evidence type="ECO:0000256" key="1">
    <source>
        <dbReference type="ARBA" id="ARBA00004167"/>
    </source>
</evidence>
<evidence type="ECO:0000256" key="9">
    <source>
        <dbReference type="ARBA" id="ARBA00022837"/>
    </source>
</evidence>
<evidence type="ECO:0000256" key="10">
    <source>
        <dbReference type="ARBA" id="ARBA00022989"/>
    </source>
</evidence>
<dbReference type="PANTHER" id="PTHR24027:SF422">
    <property type="entry name" value="CADHERIN DOMAIN-CONTAINING PROTEIN"/>
    <property type="match status" value="1"/>
</dbReference>
<dbReference type="GO" id="GO:0045296">
    <property type="term" value="F:cadherin binding"/>
    <property type="evidence" value="ECO:0007669"/>
    <property type="project" value="TreeGrafter"/>
</dbReference>
<dbReference type="GO" id="GO:0016477">
    <property type="term" value="P:cell migration"/>
    <property type="evidence" value="ECO:0007669"/>
    <property type="project" value="TreeGrafter"/>
</dbReference>
<feature type="domain" description="Cadherin" evidence="15">
    <location>
        <begin position="61"/>
        <end position="172"/>
    </location>
</feature>
<evidence type="ECO:0000256" key="6">
    <source>
        <dbReference type="ARBA" id="ARBA00022692"/>
    </source>
</evidence>
<dbReference type="GO" id="GO:0016342">
    <property type="term" value="C:catenin complex"/>
    <property type="evidence" value="ECO:0007669"/>
    <property type="project" value="TreeGrafter"/>
</dbReference>
<dbReference type="InterPro" id="IPR002126">
    <property type="entry name" value="Cadherin-like_dom"/>
</dbReference>
<dbReference type="GO" id="GO:0016339">
    <property type="term" value="P:calcium-dependent cell-cell adhesion via plasma membrane cell adhesion molecules"/>
    <property type="evidence" value="ECO:0007669"/>
    <property type="project" value="TreeGrafter"/>
</dbReference>
<evidence type="ECO:0000313" key="17">
    <source>
        <dbReference type="Proteomes" id="UP000719412"/>
    </source>
</evidence>
<comment type="subcellular location">
    <subcellularLocation>
        <location evidence="2">Cytoplasm</location>
    </subcellularLocation>
    <subcellularLocation>
        <location evidence="1">Membrane</location>
        <topology evidence="1">Single-pass membrane protein</topology>
    </subcellularLocation>
</comment>
<dbReference type="GO" id="GO:0007043">
    <property type="term" value="P:cell-cell junction assembly"/>
    <property type="evidence" value="ECO:0007669"/>
    <property type="project" value="TreeGrafter"/>
</dbReference>
<dbReference type="PANTHER" id="PTHR24027">
    <property type="entry name" value="CADHERIN-23"/>
    <property type="match status" value="1"/>
</dbReference>
<dbReference type="SMART" id="SM00112">
    <property type="entry name" value="CA"/>
    <property type="match status" value="1"/>
</dbReference>
<keyword evidence="8" id="KW-0677">Repeat</keyword>
<protein>
    <recommendedName>
        <fullName evidence="15">Cadherin domain-containing protein</fullName>
    </recommendedName>
</protein>
<dbReference type="SUPFAM" id="SSF47220">
    <property type="entry name" value="alpha-catenin/vinculin-like"/>
    <property type="match status" value="2"/>
</dbReference>
<dbReference type="Gene3D" id="2.60.40.60">
    <property type="entry name" value="Cadherins"/>
    <property type="match status" value="2"/>
</dbReference>
<proteinExistence type="inferred from homology"/>
<dbReference type="GO" id="GO:0044331">
    <property type="term" value="P:cell-cell adhesion mediated by cadherin"/>
    <property type="evidence" value="ECO:0007669"/>
    <property type="project" value="TreeGrafter"/>
</dbReference>
<comment type="similarity">
    <text evidence="3">Belongs to the vinculin/alpha-catenin family.</text>
</comment>
<evidence type="ECO:0000256" key="7">
    <source>
        <dbReference type="ARBA" id="ARBA00022729"/>
    </source>
</evidence>
<dbReference type="GO" id="GO:0007156">
    <property type="term" value="P:homophilic cell adhesion via plasma membrane adhesion molecules"/>
    <property type="evidence" value="ECO:0007669"/>
    <property type="project" value="InterPro"/>
</dbReference>
<accession>A0A8J6LE35</accession>
<dbReference type="GO" id="GO:0000902">
    <property type="term" value="P:cell morphogenesis"/>
    <property type="evidence" value="ECO:0007669"/>
    <property type="project" value="TreeGrafter"/>
</dbReference>
<dbReference type="InterPro" id="IPR006077">
    <property type="entry name" value="Vinculin/catenin"/>
</dbReference>
<evidence type="ECO:0000256" key="13">
    <source>
        <dbReference type="PROSITE-ProRule" id="PRU00043"/>
    </source>
</evidence>
<feature type="signal peptide" evidence="14">
    <location>
        <begin position="1"/>
        <end position="17"/>
    </location>
</feature>
<dbReference type="GO" id="GO:0051015">
    <property type="term" value="F:actin filament binding"/>
    <property type="evidence" value="ECO:0007669"/>
    <property type="project" value="InterPro"/>
</dbReference>
<dbReference type="Pfam" id="PF00028">
    <property type="entry name" value="Cadherin"/>
    <property type="match status" value="1"/>
</dbReference>
<dbReference type="GO" id="GO:0005912">
    <property type="term" value="C:adherens junction"/>
    <property type="evidence" value="ECO:0007669"/>
    <property type="project" value="TreeGrafter"/>
</dbReference>
<evidence type="ECO:0000256" key="12">
    <source>
        <dbReference type="ARBA" id="ARBA00023157"/>
    </source>
</evidence>
<dbReference type="CDD" id="cd11304">
    <property type="entry name" value="Cadherin_repeat"/>
    <property type="match status" value="2"/>
</dbReference>
<keyword evidence="7 14" id="KW-0732">Signal</keyword>
<dbReference type="Proteomes" id="UP000719412">
    <property type="component" value="Unassembled WGS sequence"/>
</dbReference>
<organism evidence="16 17">
    <name type="scientific">Tenebrio molitor</name>
    <name type="common">Yellow mealworm beetle</name>
    <dbReference type="NCBI Taxonomy" id="7067"/>
    <lineage>
        <taxon>Eukaryota</taxon>
        <taxon>Metazoa</taxon>
        <taxon>Ecdysozoa</taxon>
        <taxon>Arthropoda</taxon>
        <taxon>Hexapoda</taxon>
        <taxon>Insecta</taxon>
        <taxon>Pterygota</taxon>
        <taxon>Neoptera</taxon>
        <taxon>Endopterygota</taxon>
        <taxon>Coleoptera</taxon>
        <taxon>Polyphaga</taxon>
        <taxon>Cucujiformia</taxon>
        <taxon>Tenebrionidae</taxon>
        <taxon>Tenebrio</taxon>
    </lineage>
</organism>
<dbReference type="GO" id="GO:0034332">
    <property type="term" value="P:adherens junction organization"/>
    <property type="evidence" value="ECO:0007669"/>
    <property type="project" value="TreeGrafter"/>
</dbReference>
<dbReference type="AlphaFoldDB" id="A0A8J6LE35"/>
<dbReference type="Pfam" id="PF01044">
    <property type="entry name" value="Vinculin"/>
    <property type="match status" value="1"/>
</dbReference>
<keyword evidence="17" id="KW-1185">Reference proteome</keyword>
<dbReference type="InterPro" id="IPR036723">
    <property type="entry name" value="Alpha-catenin/vinculin-like_sf"/>
</dbReference>
<evidence type="ECO:0000256" key="3">
    <source>
        <dbReference type="ARBA" id="ARBA00008376"/>
    </source>
</evidence>
<evidence type="ECO:0000256" key="11">
    <source>
        <dbReference type="ARBA" id="ARBA00023136"/>
    </source>
</evidence>
<feature type="chain" id="PRO_5035239571" description="Cadherin domain-containing protein" evidence="14">
    <location>
        <begin position="18"/>
        <end position="722"/>
    </location>
</feature>
<evidence type="ECO:0000256" key="4">
    <source>
        <dbReference type="ARBA" id="ARBA00022490"/>
    </source>
</evidence>
<gene>
    <name evidence="16" type="ORF">GEV33_003572</name>
</gene>
<name>A0A8J6LE35_TENMO</name>
<keyword evidence="9 13" id="KW-0106">Calcium</keyword>
<evidence type="ECO:0000256" key="8">
    <source>
        <dbReference type="ARBA" id="ARBA00022737"/>
    </source>
</evidence>
<comment type="caution">
    <text evidence="16">The sequence shown here is derived from an EMBL/GenBank/DDBJ whole genome shotgun (WGS) entry which is preliminary data.</text>
</comment>
<evidence type="ECO:0000313" key="16">
    <source>
        <dbReference type="EMBL" id="KAH0819219.1"/>
    </source>
</evidence>
<dbReference type="GO" id="GO:0005737">
    <property type="term" value="C:cytoplasm"/>
    <property type="evidence" value="ECO:0007669"/>
    <property type="project" value="UniProtKB-SubCell"/>
</dbReference>